<reference evidence="1" key="1">
    <citation type="journal article" date="2021" name="Proc. Natl. Acad. Sci. U.S.A.">
        <title>A Catalog of Tens of Thousands of Viruses from Human Metagenomes Reveals Hidden Associations with Chronic Diseases.</title>
        <authorList>
            <person name="Tisza M.J."/>
            <person name="Buck C.B."/>
        </authorList>
    </citation>
    <scope>NUCLEOTIDE SEQUENCE</scope>
    <source>
        <strain evidence="1">Ctlwr10</strain>
    </source>
</reference>
<accession>A0A8S5Q6I2</accession>
<proteinExistence type="predicted"/>
<protein>
    <submittedName>
        <fullName evidence="1">Uncharacterized protein</fullName>
    </submittedName>
</protein>
<sequence length="39" mass="4457">MVDGRMPVARARSACVQRLSPRRVDSKILIIAMLLYEKI</sequence>
<name>A0A8S5Q6I2_9CAUD</name>
<evidence type="ECO:0000313" key="1">
    <source>
        <dbReference type="EMBL" id="DAE14132.1"/>
    </source>
</evidence>
<dbReference type="EMBL" id="BK015575">
    <property type="protein sequence ID" value="DAE14132.1"/>
    <property type="molecule type" value="Genomic_DNA"/>
</dbReference>
<organism evidence="1">
    <name type="scientific">Caudovirales sp. ctlwr10</name>
    <dbReference type="NCBI Taxonomy" id="2825771"/>
    <lineage>
        <taxon>Viruses</taxon>
        <taxon>Duplodnaviria</taxon>
        <taxon>Heunggongvirae</taxon>
        <taxon>Uroviricota</taxon>
        <taxon>Caudoviricetes</taxon>
    </lineage>
</organism>